<dbReference type="InterPro" id="IPR000843">
    <property type="entry name" value="HTH_LacI"/>
</dbReference>
<evidence type="ECO:0000256" key="3">
    <source>
        <dbReference type="ARBA" id="ARBA00023163"/>
    </source>
</evidence>
<dbReference type="eggNOG" id="COG1609">
    <property type="taxonomic scope" value="Bacteria"/>
</dbReference>
<proteinExistence type="predicted"/>
<dbReference type="Gene3D" id="3.40.50.2300">
    <property type="match status" value="1"/>
</dbReference>
<dbReference type="PANTHER" id="PTHR30146">
    <property type="entry name" value="LACI-RELATED TRANSCRIPTIONAL REPRESSOR"/>
    <property type="match status" value="1"/>
</dbReference>
<reference evidence="5 6" key="1">
    <citation type="submission" date="2011-11" db="EMBL/GenBank/DDBJ databases">
        <title>The Noncontiguous Finished genome of Jonquetella anthropi DSM 22815.</title>
        <authorList>
            <consortium name="US DOE Joint Genome Institute (JGI-PGF)"/>
            <person name="Lucas S."/>
            <person name="Copeland A."/>
            <person name="Lapidus A."/>
            <person name="Glavina del Rio T."/>
            <person name="Dalin E."/>
            <person name="Tice H."/>
            <person name="Bruce D."/>
            <person name="Goodwin L."/>
            <person name="Pitluck S."/>
            <person name="Peters L."/>
            <person name="Mikhailova N."/>
            <person name="Held B."/>
            <person name="Kyrpides N."/>
            <person name="Mavromatis K."/>
            <person name="Ivanova N."/>
            <person name="Markowitz V."/>
            <person name="Cheng J.-F."/>
            <person name="Hugenholtz P."/>
            <person name="Woyke T."/>
            <person name="Wu D."/>
            <person name="Gronow S."/>
            <person name="Wellnitz S."/>
            <person name="Brambilla E."/>
            <person name="Klenk H.-P."/>
            <person name="Eisen J.A."/>
        </authorList>
    </citation>
    <scope>NUCLEOTIDE SEQUENCE [LARGE SCALE GENOMIC DNA]</scope>
    <source>
        <strain evidence="5 6">DSM 22815</strain>
    </source>
</reference>
<dbReference type="SUPFAM" id="SSF53822">
    <property type="entry name" value="Periplasmic binding protein-like I"/>
    <property type="match status" value="1"/>
</dbReference>
<dbReference type="GO" id="GO:0000976">
    <property type="term" value="F:transcription cis-regulatory region binding"/>
    <property type="evidence" value="ECO:0007669"/>
    <property type="project" value="TreeGrafter"/>
</dbReference>
<dbReference type="Gene3D" id="1.10.260.40">
    <property type="entry name" value="lambda repressor-like DNA-binding domains"/>
    <property type="match status" value="1"/>
</dbReference>
<accession>H0UJU9</accession>
<dbReference type="PROSITE" id="PS50932">
    <property type="entry name" value="HTH_LACI_2"/>
    <property type="match status" value="1"/>
</dbReference>
<dbReference type="EMBL" id="CM001376">
    <property type="protein sequence ID" value="EHM12958.1"/>
    <property type="molecule type" value="Genomic_DNA"/>
</dbReference>
<evidence type="ECO:0000256" key="2">
    <source>
        <dbReference type="ARBA" id="ARBA00023125"/>
    </source>
</evidence>
<dbReference type="STRING" id="885272.JonanDRAFT_0555"/>
<dbReference type="SMART" id="SM00354">
    <property type="entry name" value="HTH_LACI"/>
    <property type="match status" value="1"/>
</dbReference>
<evidence type="ECO:0000313" key="6">
    <source>
        <dbReference type="Proteomes" id="UP000003806"/>
    </source>
</evidence>
<dbReference type="InterPro" id="IPR010982">
    <property type="entry name" value="Lambda_DNA-bd_dom_sf"/>
</dbReference>
<evidence type="ECO:0000259" key="4">
    <source>
        <dbReference type="PROSITE" id="PS50932"/>
    </source>
</evidence>
<gene>
    <name evidence="5" type="ORF">JonanDRAFT_0555</name>
</gene>
<dbReference type="Proteomes" id="UP000003806">
    <property type="component" value="Chromosome"/>
</dbReference>
<dbReference type="RefSeq" id="WP_008522700.1">
    <property type="nucleotide sequence ID" value="NZ_CM001376.1"/>
</dbReference>
<sequence length="281" mass="29765">MDKVTMSQVAEAAGVNKATVSRALRGDRRISEATHARVWAAARRLGYERNALASGLSSRHSGVVGLVLASLRPSWTGALISGVSRVLARARVDLLISSIDGNGRGASTVLRRMTSRRVDGLIWLGPWADGETVDVPAVFLGDGAPLGGCQIGTDREELLRQVRTLANGRPILYRQGPNASFCFLEELAAADGAAEGAPLVIWDGLSSPIEGERPELACVPQGAWDWNAPWRVELPAAELGVLSGRLLLNCVFGRGCRPAKVSVRPNLVSRVGTSEAEGDVG</sequence>
<dbReference type="OrthoDB" id="4810at2"/>
<evidence type="ECO:0000313" key="5">
    <source>
        <dbReference type="EMBL" id="EHM12958.1"/>
    </source>
</evidence>
<dbReference type="AlphaFoldDB" id="H0UJU9"/>
<dbReference type="GO" id="GO:0003700">
    <property type="term" value="F:DNA-binding transcription factor activity"/>
    <property type="evidence" value="ECO:0007669"/>
    <property type="project" value="TreeGrafter"/>
</dbReference>
<dbReference type="InterPro" id="IPR028082">
    <property type="entry name" value="Peripla_BP_I"/>
</dbReference>
<organism evidence="5 6">
    <name type="scientific">Jonquetella anthropi DSM 22815</name>
    <dbReference type="NCBI Taxonomy" id="885272"/>
    <lineage>
        <taxon>Bacteria</taxon>
        <taxon>Thermotogati</taxon>
        <taxon>Synergistota</taxon>
        <taxon>Synergistia</taxon>
        <taxon>Synergistales</taxon>
        <taxon>Dethiosulfovibrionaceae</taxon>
        <taxon>Jonquetella</taxon>
    </lineage>
</organism>
<dbReference type="CDD" id="cd01392">
    <property type="entry name" value="HTH_LacI"/>
    <property type="match status" value="1"/>
</dbReference>
<protein>
    <submittedName>
        <fullName evidence="5">Transcriptional regulator</fullName>
    </submittedName>
</protein>
<dbReference type="PANTHER" id="PTHR30146:SF109">
    <property type="entry name" value="HTH-TYPE TRANSCRIPTIONAL REGULATOR GALS"/>
    <property type="match status" value="1"/>
</dbReference>
<keyword evidence="3" id="KW-0804">Transcription</keyword>
<keyword evidence="2" id="KW-0238">DNA-binding</keyword>
<name>H0UJU9_9BACT</name>
<dbReference type="SUPFAM" id="SSF47413">
    <property type="entry name" value="lambda repressor-like DNA-binding domains"/>
    <property type="match status" value="1"/>
</dbReference>
<feature type="domain" description="HTH lacI-type" evidence="4">
    <location>
        <begin position="4"/>
        <end position="58"/>
    </location>
</feature>
<keyword evidence="1" id="KW-0805">Transcription regulation</keyword>
<dbReference type="Pfam" id="PF00356">
    <property type="entry name" value="LacI"/>
    <property type="match status" value="1"/>
</dbReference>
<dbReference type="HOGENOM" id="CLU_1015401_0_0_0"/>
<keyword evidence="6" id="KW-1185">Reference proteome</keyword>
<evidence type="ECO:0000256" key="1">
    <source>
        <dbReference type="ARBA" id="ARBA00023015"/>
    </source>
</evidence>